<dbReference type="RefSeq" id="WP_099613271.1">
    <property type="nucleotide sequence ID" value="NZ_KZ319368.1"/>
</dbReference>
<evidence type="ECO:0000313" key="2">
    <source>
        <dbReference type="Proteomes" id="UP000231409"/>
    </source>
</evidence>
<dbReference type="Proteomes" id="UP000231409">
    <property type="component" value="Unassembled WGS sequence"/>
</dbReference>
<keyword evidence="2" id="KW-1185">Reference proteome</keyword>
<proteinExistence type="predicted"/>
<reference evidence="1 2" key="1">
    <citation type="submission" date="2017-09" db="EMBL/GenBank/DDBJ databases">
        <title>The draft genome sequences of Marinobacter sp. PWS21.</title>
        <authorList>
            <person name="Cao J."/>
        </authorList>
    </citation>
    <scope>NUCLEOTIDE SEQUENCE [LARGE SCALE GENOMIC DNA]</scope>
    <source>
        <strain evidence="1 2">PWS21</strain>
    </source>
</reference>
<dbReference type="AlphaFoldDB" id="A0A2G1UNT2"/>
<sequence length="85" mass="8980">MTQIDTTTRTDRKFAVSANRGKARHRLRYVETGGAAVDTGECAFCDSTPDLTGAVCAASGGDEVVTGRTNEDRVADDQPERSVSG</sequence>
<evidence type="ECO:0000313" key="1">
    <source>
        <dbReference type="EMBL" id="PHQ16105.1"/>
    </source>
</evidence>
<gene>
    <name evidence="1" type="ORF">CLH61_03170</name>
</gene>
<organism evidence="1 2">
    <name type="scientific">Marinobacter profundi</name>
    <dbReference type="NCBI Taxonomy" id="2666256"/>
    <lineage>
        <taxon>Bacteria</taxon>
        <taxon>Pseudomonadati</taxon>
        <taxon>Pseudomonadota</taxon>
        <taxon>Gammaproteobacteria</taxon>
        <taxon>Pseudomonadales</taxon>
        <taxon>Marinobacteraceae</taxon>
        <taxon>Marinobacter</taxon>
    </lineage>
</organism>
<name>A0A2G1UNT2_9GAMM</name>
<dbReference type="EMBL" id="NTFH01000004">
    <property type="protein sequence ID" value="PHQ16105.1"/>
    <property type="molecule type" value="Genomic_DNA"/>
</dbReference>
<comment type="caution">
    <text evidence="1">The sequence shown here is derived from an EMBL/GenBank/DDBJ whole genome shotgun (WGS) entry which is preliminary data.</text>
</comment>
<accession>A0A2G1UNT2</accession>
<protein>
    <submittedName>
        <fullName evidence="1">Uncharacterized protein</fullName>
    </submittedName>
</protein>